<evidence type="ECO:0008006" key="4">
    <source>
        <dbReference type="Google" id="ProtNLM"/>
    </source>
</evidence>
<evidence type="ECO:0000313" key="3">
    <source>
        <dbReference type="Proteomes" id="UP001629367"/>
    </source>
</evidence>
<proteinExistence type="predicted"/>
<feature type="compositionally biased region" description="Basic and acidic residues" evidence="1">
    <location>
        <begin position="28"/>
        <end position="37"/>
    </location>
</feature>
<organism evidence="2 3">
    <name type="scientific">Paraburkholderia dilworthii</name>
    <dbReference type="NCBI Taxonomy" id="948106"/>
    <lineage>
        <taxon>Bacteria</taxon>
        <taxon>Pseudomonadati</taxon>
        <taxon>Pseudomonadota</taxon>
        <taxon>Betaproteobacteria</taxon>
        <taxon>Burkholderiales</taxon>
        <taxon>Burkholderiaceae</taxon>
        <taxon>Paraburkholderia</taxon>
    </lineage>
</organism>
<name>A0ABW9D178_9BURK</name>
<dbReference type="Proteomes" id="UP001629367">
    <property type="component" value="Unassembled WGS sequence"/>
</dbReference>
<protein>
    <recommendedName>
        <fullName evidence="4">PAAR motif-containing protein</fullName>
    </recommendedName>
</protein>
<sequence>MAAQGMSEFMVTGKNTVNVTGANGGHDGGQDPKREELSVSVVGPTGPITDAKCALSNDKGDWSVTAPDTVTVRRSASVLKIRCEKEGYAATEGAIEATTAKIEPKHFRFGTDAGGDGGDDDESSLITVPQYLPSLVITLHEKGAPQATN</sequence>
<reference evidence="2 3" key="1">
    <citation type="journal article" date="2024" name="Chem. Sci.">
        <title>Discovery of megapolipeptins by genome mining of a Burkholderiales bacteria collection.</title>
        <authorList>
            <person name="Paulo B.S."/>
            <person name="Recchia M.J.J."/>
            <person name="Lee S."/>
            <person name="Fergusson C.H."/>
            <person name="Romanowski S.B."/>
            <person name="Hernandez A."/>
            <person name="Krull N."/>
            <person name="Liu D.Y."/>
            <person name="Cavanagh H."/>
            <person name="Bos A."/>
            <person name="Gray C.A."/>
            <person name="Murphy B.T."/>
            <person name="Linington R.G."/>
            <person name="Eustaquio A.S."/>
        </authorList>
    </citation>
    <scope>NUCLEOTIDE SEQUENCE [LARGE SCALE GENOMIC DNA]</scope>
    <source>
        <strain evidence="2 3">RL17-335-BIF-A</strain>
    </source>
</reference>
<dbReference type="EMBL" id="JAQQBZ010000001">
    <property type="protein sequence ID" value="MFM0591632.1"/>
    <property type="molecule type" value="Genomic_DNA"/>
</dbReference>
<gene>
    <name evidence="2" type="ORF">PQQ68_01280</name>
</gene>
<comment type="caution">
    <text evidence="2">The sequence shown here is derived from an EMBL/GenBank/DDBJ whole genome shotgun (WGS) entry which is preliminary data.</text>
</comment>
<evidence type="ECO:0000313" key="2">
    <source>
        <dbReference type="EMBL" id="MFM0591632.1"/>
    </source>
</evidence>
<keyword evidence="3" id="KW-1185">Reference proteome</keyword>
<evidence type="ECO:0000256" key="1">
    <source>
        <dbReference type="SAM" id="MobiDB-lite"/>
    </source>
</evidence>
<accession>A0ABW9D178</accession>
<dbReference type="RefSeq" id="WP_408208222.1">
    <property type="nucleotide sequence ID" value="NZ_JAQQBZ010000001.1"/>
</dbReference>
<feature type="region of interest" description="Disordered" evidence="1">
    <location>
        <begin position="17"/>
        <end position="45"/>
    </location>
</feature>